<dbReference type="InterPro" id="IPR013103">
    <property type="entry name" value="RVT_2"/>
</dbReference>
<evidence type="ECO:0000256" key="3">
    <source>
        <dbReference type="ARBA" id="ARBA00022801"/>
    </source>
</evidence>
<keyword evidence="2" id="KW-0479">Metal-binding</keyword>
<dbReference type="InterPro" id="IPR025724">
    <property type="entry name" value="GAG-pre-integrase_dom"/>
</dbReference>
<dbReference type="GO" id="GO:0006508">
    <property type="term" value="P:proteolysis"/>
    <property type="evidence" value="ECO:0007669"/>
    <property type="project" value="UniProtKB-KW"/>
</dbReference>
<dbReference type="Pfam" id="PF07727">
    <property type="entry name" value="RVT_2"/>
    <property type="match status" value="1"/>
</dbReference>
<dbReference type="InterPro" id="IPR012337">
    <property type="entry name" value="RNaseH-like_sf"/>
</dbReference>
<feature type="compositionally biased region" description="Polar residues" evidence="5">
    <location>
        <begin position="877"/>
        <end position="886"/>
    </location>
</feature>
<protein>
    <submittedName>
        <fullName evidence="8">Retrovirus-related Pol polyprotein from transposon TNT 1-94</fullName>
    </submittedName>
</protein>
<dbReference type="PROSITE" id="PS50158">
    <property type="entry name" value="ZF_CCHC"/>
    <property type="match status" value="1"/>
</dbReference>
<organism evidence="8">
    <name type="scientific">Tanacetum cinerariifolium</name>
    <name type="common">Dalmatian daisy</name>
    <name type="synonym">Chrysanthemum cinerariifolium</name>
    <dbReference type="NCBI Taxonomy" id="118510"/>
    <lineage>
        <taxon>Eukaryota</taxon>
        <taxon>Viridiplantae</taxon>
        <taxon>Streptophyta</taxon>
        <taxon>Embryophyta</taxon>
        <taxon>Tracheophyta</taxon>
        <taxon>Spermatophyta</taxon>
        <taxon>Magnoliopsida</taxon>
        <taxon>eudicotyledons</taxon>
        <taxon>Gunneridae</taxon>
        <taxon>Pentapetalae</taxon>
        <taxon>asterids</taxon>
        <taxon>campanulids</taxon>
        <taxon>Asterales</taxon>
        <taxon>Asteraceae</taxon>
        <taxon>Asteroideae</taxon>
        <taxon>Anthemideae</taxon>
        <taxon>Anthemidinae</taxon>
        <taxon>Tanacetum</taxon>
    </lineage>
</organism>
<keyword evidence="1" id="KW-0645">Protease</keyword>
<evidence type="ECO:0000313" key="8">
    <source>
        <dbReference type="EMBL" id="GEW06932.1"/>
    </source>
</evidence>
<dbReference type="Gene3D" id="3.30.420.10">
    <property type="entry name" value="Ribonuclease H-like superfamily/Ribonuclease H"/>
    <property type="match status" value="1"/>
</dbReference>
<keyword evidence="3" id="KW-0378">Hydrolase</keyword>
<dbReference type="SUPFAM" id="SSF53098">
    <property type="entry name" value="Ribonuclease H-like"/>
    <property type="match status" value="1"/>
</dbReference>
<dbReference type="SMART" id="SM00343">
    <property type="entry name" value="ZnF_C2HC"/>
    <property type="match status" value="1"/>
</dbReference>
<dbReference type="Pfam" id="PF25597">
    <property type="entry name" value="SH3_retrovirus"/>
    <property type="match status" value="1"/>
</dbReference>
<sequence>MVIYNDLPRKEYERISMCNTAKEIWKTLLITHQDESIDNAFARFNTIITSHKALDEGYSNLKVYEMIIKKDSKIVKAKVEMKSIALKDKKESSDEECSTSGSEDEEYAMAVRDFKKFFKRRGRFVRQPQNANKMFQRSCDDKNSKSDRKCFRCGDLNHLIRECPNHRKTRTEELLSEICLGVDLKPDEWIKYSGFSKHMTDNQKLFSTYKAYNRGNVIFGSNLRGNIIGKGKISNDSLKIDNVEHVDNLGFNLLSIGQICTNKCRVTFSEYDSEIARDGKVIGRGIKKKGLYVMKLGNKPNDQICLEMIDENSTLWYTRLGHANIRLIQLLAFKELVRNLPKLKFDQYFCDACKIGKQAHAIYKAKNVVSTTRCLELLYMDLFGPSAVQSDGGNCYTLVIIDDYSRYTWTGFLKDKTKAFDQFEIFSRKIQNQLGCLIVSIRTNHGREFDNEVQFREFCNANGITHNFSAPRTPQSNGVVERKNKTLQEMSRTMLNEQSLPQKFWYYLTKFDPKSYKGVFLSYSQNSKAYIVLNKHTKKVEESINVTFDETPSPYKTSPLVDDDLDKEEAIKVVEKKNLENDIVDETLEIDEIVNIKESRNHPLENVIGNLNQITLRSQSQNQSNFFCFISTIEPKNVNEALGDKSWIIAMQKELNQFVANDVWELVPQPNNMTIIGTKWVFRNKLEEKGIVSRNKARLVAQGYNQQEGIDYDETYALVTRLESIRILLAYSCALDFKLFQMDVKSAFLNGFINEEETGIETVVYADFDHAGDYVDRESTSGGDRDHIPVCLCYMLYCVANSKKINLAYFMAKRMEWVTKQARIILPYDRVMNPLAAQLERKPKKDRGTRRGRQSTSSSTFNEPSSSHLNDDDDGNNEGTSCASTPSPIPYVNSLTNQIP</sequence>
<dbReference type="Pfam" id="PF00098">
    <property type="entry name" value="zf-CCHC"/>
    <property type="match status" value="1"/>
</dbReference>
<dbReference type="EMBL" id="BKCJ010044014">
    <property type="protein sequence ID" value="GEW06932.1"/>
    <property type="molecule type" value="Genomic_DNA"/>
</dbReference>
<dbReference type="PROSITE" id="PS50994">
    <property type="entry name" value="INTEGRASE"/>
    <property type="match status" value="1"/>
</dbReference>
<feature type="compositionally biased region" description="Low complexity" evidence="5">
    <location>
        <begin position="854"/>
        <end position="867"/>
    </location>
</feature>
<feature type="domain" description="CCHC-type" evidence="6">
    <location>
        <begin position="148"/>
        <end position="165"/>
    </location>
</feature>
<accession>A0A699GSF7</accession>
<feature type="region of interest" description="Disordered" evidence="5">
    <location>
        <begin position="837"/>
        <end position="900"/>
    </location>
</feature>
<reference evidence="8" key="1">
    <citation type="journal article" date="2019" name="Sci. Rep.">
        <title>Draft genome of Tanacetum cinerariifolium, the natural source of mosquito coil.</title>
        <authorList>
            <person name="Yamashiro T."/>
            <person name="Shiraishi A."/>
            <person name="Satake H."/>
            <person name="Nakayama K."/>
        </authorList>
    </citation>
    <scope>NUCLEOTIDE SEQUENCE</scope>
</reference>
<dbReference type="InterPro" id="IPR036875">
    <property type="entry name" value="Znf_CCHC_sf"/>
</dbReference>
<dbReference type="InterPro" id="IPR057670">
    <property type="entry name" value="SH3_retrovirus"/>
</dbReference>
<dbReference type="AlphaFoldDB" id="A0A699GSF7"/>
<name>A0A699GSF7_TANCI</name>
<dbReference type="GO" id="GO:0008233">
    <property type="term" value="F:peptidase activity"/>
    <property type="evidence" value="ECO:0007669"/>
    <property type="project" value="UniProtKB-KW"/>
</dbReference>
<dbReference type="GO" id="GO:0015074">
    <property type="term" value="P:DNA integration"/>
    <property type="evidence" value="ECO:0007669"/>
    <property type="project" value="InterPro"/>
</dbReference>
<dbReference type="InterPro" id="IPR001584">
    <property type="entry name" value="Integrase_cat-core"/>
</dbReference>
<proteinExistence type="predicted"/>
<dbReference type="InterPro" id="IPR001878">
    <property type="entry name" value="Znf_CCHC"/>
</dbReference>
<gene>
    <name evidence="8" type="ORF">Tci_178908</name>
</gene>
<feature type="compositionally biased region" description="Basic residues" evidence="5">
    <location>
        <begin position="842"/>
        <end position="853"/>
    </location>
</feature>
<comment type="caution">
    <text evidence="8">The sequence shown here is derived from an EMBL/GenBank/DDBJ whole genome shotgun (WGS) entry which is preliminary data.</text>
</comment>
<keyword evidence="4" id="KW-0863">Zinc-finger</keyword>
<dbReference type="Pfam" id="PF00665">
    <property type="entry name" value="rve"/>
    <property type="match status" value="1"/>
</dbReference>
<dbReference type="InterPro" id="IPR039537">
    <property type="entry name" value="Retrotran_Ty1/copia-like"/>
</dbReference>
<keyword evidence="4" id="KW-0862">Zinc</keyword>
<dbReference type="InterPro" id="IPR036397">
    <property type="entry name" value="RNaseH_sf"/>
</dbReference>
<dbReference type="PANTHER" id="PTHR42648:SF21">
    <property type="entry name" value="CYSTEINE-RICH RLK (RECEPTOR-LIKE PROTEIN KINASE) 8"/>
    <property type="match status" value="1"/>
</dbReference>
<evidence type="ECO:0000256" key="1">
    <source>
        <dbReference type="ARBA" id="ARBA00022670"/>
    </source>
</evidence>
<feature type="domain" description="Integrase catalytic" evidence="7">
    <location>
        <begin position="369"/>
        <end position="560"/>
    </location>
</feature>
<dbReference type="PANTHER" id="PTHR42648">
    <property type="entry name" value="TRANSPOSASE, PUTATIVE-RELATED"/>
    <property type="match status" value="1"/>
</dbReference>
<evidence type="ECO:0000256" key="4">
    <source>
        <dbReference type="PROSITE-ProRule" id="PRU00047"/>
    </source>
</evidence>
<dbReference type="Pfam" id="PF22936">
    <property type="entry name" value="Pol_BBD"/>
    <property type="match status" value="1"/>
</dbReference>
<evidence type="ECO:0000259" key="7">
    <source>
        <dbReference type="PROSITE" id="PS50994"/>
    </source>
</evidence>
<dbReference type="Pfam" id="PF13976">
    <property type="entry name" value="gag_pre-integrs"/>
    <property type="match status" value="1"/>
</dbReference>
<dbReference type="GO" id="GO:0003676">
    <property type="term" value="F:nucleic acid binding"/>
    <property type="evidence" value="ECO:0007669"/>
    <property type="project" value="InterPro"/>
</dbReference>
<dbReference type="GO" id="GO:0008270">
    <property type="term" value="F:zinc ion binding"/>
    <property type="evidence" value="ECO:0007669"/>
    <property type="project" value="UniProtKB-KW"/>
</dbReference>
<dbReference type="SUPFAM" id="SSF57756">
    <property type="entry name" value="Retrovirus zinc finger-like domains"/>
    <property type="match status" value="1"/>
</dbReference>
<dbReference type="InterPro" id="IPR054722">
    <property type="entry name" value="PolX-like_BBD"/>
</dbReference>
<evidence type="ECO:0000259" key="6">
    <source>
        <dbReference type="PROSITE" id="PS50158"/>
    </source>
</evidence>
<evidence type="ECO:0000256" key="5">
    <source>
        <dbReference type="SAM" id="MobiDB-lite"/>
    </source>
</evidence>
<evidence type="ECO:0000256" key="2">
    <source>
        <dbReference type="ARBA" id="ARBA00022723"/>
    </source>
</evidence>